<dbReference type="InterPro" id="IPR036116">
    <property type="entry name" value="FN3_sf"/>
</dbReference>
<accession>A0AAQ4PZ89</accession>
<sequence>MCSISPYSWIPCSVPFLLRSICPSAPSTSTMSCIGIPAEEPQPEQRTLSNGAIIGPPKVSLSGCGKCIHVNISLPEADPRSGIKDIMSFYYGVQFRVFWKKRNETAEQCFLTKSRNSTVTNLQIGTEYCVWVSTEININRNTKPSALECTFTGKEEPGRASGPAAGVCCRDYRAGD</sequence>
<evidence type="ECO:0000313" key="2">
    <source>
        <dbReference type="Ensembl" id="ENSGACP00000044204.1"/>
    </source>
</evidence>
<protein>
    <recommendedName>
        <fullName evidence="1">Fibronectin type-III domain-containing protein</fullName>
    </recommendedName>
</protein>
<dbReference type="InterPro" id="IPR003961">
    <property type="entry name" value="FN3_dom"/>
</dbReference>
<dbReference type="InterPro" id="IPR013783">
    <property type="entry name" value="Ig-like_fold"/>
</dbReference>
<reference evidence="2" key="2">
    <citation type="submission" date="2025-08" db="UniProtKB">
        <authorList>
            <consortium name="Ensembl"/>
        </authorList>
    </citation>
    <scope>IDENTIFICATION</scope>
</reference>
<evidence type="ECO:0000259" key="1">
    <source>
        <dbReference type="PROSITE" id="PS50853"/>
    </source>
</evidence>
<dbReference type="Gene3D" id="2.60.40.10">
    <property type="entry name" value="Immunoglobulins"/>
    <property type="match status" value="1"/>
</dbReference>
<dbReference type="InterPro" id="IPR015373">
    <property type="entry name" value="Interferon/interleukin_rcp_dom"/>
</dbReference>
<reference evidence="2 3" key="1">
    <citation type="journal article" date="2021" name="G3 (Bethesda)">
        <title>Improved contiguity of the threespine stickleback genome using long-read sequencing.</title>
        <authorList>
            <person name="Nath S."/>
            <person name="Shaw D.E."/>
            <person name="White M.A."/>
        </authorList>
    </citation>
    <scope>NUCLEOTIDE SEQUENCE [LARGE SCALE GENOMIC DNA]</scope>
    <source>
        <strain evidence="2 3">Lake Benthic</strain>
    </source>
</reference>
<organism evidence="2 3">
    <name type="scientific">Gasterosteus aculeatus aculeatus</name>
    <name type="common">three-spined stickleback</name>
    <dbReference type="NCBI Taxonomy" id="481459"/>
    <lineage>
        <taxon>Eukaryota</taxon>
        <taxon>Metazoa</taxon>
        <taxon>Chordata</taxon>
        <taxon>Craniata</taxon>
        <taxon>Vertebrata</taxon>
        <taxon>Euteleostomi</taxon>
        <taxon>Actinopterygii</taxon>
        <taxon>Neopterygii</taxon>
        <taxon>Teleostei</taxon>
        <taxon>Neoteleostei</taxon>
        <taxon>Acanthomorphata</taxon>
        <taxon>Eupercaria</taxon>
        <taxon>Perciformes</taxon>
        <taxon>Cottioidei</taxon>
        <taxon>Gasterosteales</taxon>
        <taxon>Gasterosteidae</taxon>
        <taxon>Gasterosteus</taxon>
    </lineage>
</organism>
<dbReference type="Proteomes" id="UP000007635">
    <property type="component" value="Chromosome XVI"/>
</dbReference>
<dbReference type="GeneTree" id="ENSGT00940000158231"/>
<dbReference type="PANTHER" id="PTHR20859:SF53">
    <property type="entry name" value="INTERLEUKIN-22 RECEPTOR SUBUNIT ALPHA-1"/>
    <property type="match status" value="1"/>
</dbReference>
<name>A0AAQ4PZ89_GASAC</name>
<dbReference type="GO" id="GO:0004896">
    <property type="term" value="F:cytokine receptor activity"/>
    <property type="evidence" value="ECO:0007669"/>
    <property type="project" value="TreeGrafter"/>
</dbReference>
<keyword evidence="3" id="KW-1185">Reference proteome</keyword>
<dbReference type="SUPFAM" id="SSF49265">
    <property type="entry name" value="Fibronectin type III"/>
    <property type="match status" value="1"/>
</dbReference>
<proteinExistence type="predicted"/>
<dbReference type="Ensembl" id="ENSGACT00000054490.1">
    <property type="protein sequence ID" value="ENSGACP00000044204.1"/>
    <property type="gene ID" value="ENSGACG00000001536.2"/>
</dbReference>
<evidence type="ECO:0000313" key="3">
    <source>
        <dbReference type="Proteomes" id="UP000007635"/>
    </source>
</evidence>
<dbReference type="PANTHER" id="PTHR20859">
    <property type="entry name" value="INTERFERON/INTERLEUKIN RECEPTOR"/>
    <property type="match status" value="1"/>
</dbReference>
<dbReference type="AlphaFoldDB" id="A0AAQ4PZ89"/>
<dbReference type="Pfam" id="PF09294">
    <property type="entry name" value="Interfer-bind"/>
    <property type="match status" value="1"/>
</dbReference>
<reference evidence="2" key="3">
    <citation type="submission" date="2025-09" db="UniProtKB">
        <authorList>
            <consortium name="Ensembl"/>
        </authorList>
    </citation>
    <scope>IDENTIFICATION</scope>
</reference>
<dbReference type="PROSITE" id="PS50853">
    <property type="entry name" value="FN3"/>
    <property type="match status" value="1"/>
</dbReference>
<dbReference type="GO" id="GO:0005886">
    <property type="term" value="C:plasma membrane"/>
    <property type="evidence" value="ECO:0007669"/>
    <property type="project" value="TreeGrafter"/>
</dbReference>
<feature type="domain" description="Fibronectin type-III" evidence="1">
    <location>
        <begin position="53"/>
        <end position="156"/>
    </location>
</feature>
<dbReference type="InterPro" id="IPR050650">
    <property type="entry name" value="Type-II_Cytokine-TF_Rcpt"/>
</dbReference>